<dbReference type="Proteomes" id="UP000015530">
    <property type="component" value="Unassembled WGS sequence"/>
</dbReference>
<name>T0K062_COLGC</name>
<gene>
    <name evidence="1" type="ORF">CGLO_14784</name>
</gene>
<evidence type="ECO:0000313" key="2">
    <source>
        <dbReference type="Proteomes" id="UP000015530"/>
    </source>
</evidence>
<evidence type="ECO:0000313" key="1">
    <source>
        <dbReference type="EMBL" id="EQB46183.1"/>
    </source>
</evidence>
<comment type="caution">
    <text evidence="1">The sequence shown here is derived from an EMBL/GenBank/DDBJ whole genome shotgun (WGS) entry which is preliminary data.</text>
</comment>
<proteinExistence type="predicted"/>
<protein>
    <submittedName>
        <fullName evidence="1">Uncharacterized protein</fullName>
    </submittedName>
</protein>
<reference evidence="2" key="1">
    <citation type="journal article" date="2013" name="Mol. Plant Microbe Interact.">
        <title>Global aspects of pacC regulation of pathogenicity genes in Colletotrichum gloeosporioides as revealed by transcriptome analysis.</title>
        <authorList>
            <person name="Alkan N."/>
            <person name="Meng X."/>
            <person name="Friedlander G."/>
            <person name="Reuveni E."/>
            <person name="Sukno S."/>
            <person name="Sherman A."/>
            <person name="Thon M."/>
            <person name="Fluhr R."/>
            <person name="Prusky D."/>
        </authorList>
    </citation>
    <scope>NUCLEOTIDE SEQUENCE [LARGE SCALE GENOMIC DNA]</scope>
    <source>
        <strain evidence="2">Cg-14</strain>
    </source>
</reference>
<dbReference type="HOGENOM" id="CLU_3430957_0_0_1"/>
<dbReference type="AlphaFoldDB" id="T0K062"/>
<organism evidence="1 2">
    <name type="scientific">Colletotrichum gloeosporioides (strain Cg-14)</name>
    <name type="common">Anthracnose fungus</name>
    <name type="synonym">Glomerella cingulata</name>
    <dbReference type="NCBI Taxonomy" id="1237896"/>
    <lineage>
        <taxon>Eukaryota</taxon>
        <taxon>Fungi</taxon>
        <taxon>Dikarya</taxon>
        <taxon>Ascomycota</taxon>
        <taxon>Pezizomycotina</taxon>
        <taxon>Sordariomycetes</taxon>
        <taxon>Hypocreomycetidae</taxon>
        <taxon>Glomerellales</taxon>
        <taxon>Glomerellaceae</taxon>
        <taxon>Colletotrichum</taxon>
        <taxon>Colletotrichum gloeosporioides species complex</taxon>
    </lineage>
</organism>
<dbReference type="EMBL" id="AMYD01003505">
    <property type="protein sequence ID" value="EQB46183.1"/>
    <property type="molecule type" value="Genomic_DNA"/>
</dbReference>
<sequence>MFCSQGYRLDAARVLEHE</sequence>
<accession>T0K062</accession>